<accession>A0ABX5M518</accession>
<sequence length="78" mass="8484">MDGRCTQSVGRGQDTGNYARHAGLEYKGYRLFYLETGLDPDYDSAGAQMVSVIANMGHLTIEDRTAIAAYLKALPPSN</sequence>
<proteinExistence type="predicted"/>
<gene>
    <name evidence="1" type="ORF">C8R14_14416</name>
</gene>
<dbReference type="Proteomes" id="UP000247780">
    <property type="component" value="Unassembled WGS sequence"/>
</dbReference>
<evidence type="ECO:0000313" key="1">
    <source>
        <dbReference type="EMBL" id="PXV74507.1"/>
    </source>
</evidence>
<protein>
    <submittedName>
        <fullName evidence="1">Uncharacterized protein</fullName>
    </submittedName>
</protein>
<dbReference type="InterPro" id="IPR036909">
    <property type="entry name" value="Cyt_c-like_dom_sf"/>
</dbReference>
<dbReference type="SUPFAM" id="SSF46626">
    <property type="entry name" value="Cytochrome c"/>
    <property type="match status" value="1"/>
</dbReference>
<organism evidence="1 2">
    <name type="scientific">Nitrosomonas eutropha</name>
    <dbReference type="NCBI Taxonomy" id="916"/>
    <lineage>
        <taxon>Bacteria</taxon>
        <taxon>Pseudomonadati</taxon>
        <taxon>Pseudomonadota</taxon>
        <taxon>Betaproteobacteria</taxon>
        <taxon>Nitrosomonadales</taxon>
        <taxon>Nitrosomonadaceae</taxon>
        <taxon>Nitrosomonas</taxon>
    </lineage>
</organism>
<keyword evidence="2" id="KW-1185">Reference proteome</keyword>
<comment type="caution">
    <text evidence="1">The sequence shown here is derived from an EMBL/GenBank/DDBJ whole genome shotgun (WGS) entry which is preliminary data.</text>
</comment>
<name>A0ABX5M518_9PROT</name>
<evidence type="ECO:0000313" key="2">
    <source>
        <dbReference type="Proteomes" id="UP000247780"/>
    </source>
</evidence>
<dbReference type="EMBL" id="QICQ01000044">
    <property type="protein sequence ID" value="PXV74507.1"/>
    <property type="molecule type" value="Genomic_DNA"/>
</dbReference>
<reference evidence="1 2" key="1">
    <citation type="submission" date="2018-04" db="EMBL/GenBank/DDBJ databases">
        <title>Active sludge and wastewater microbial communities from Klosterneuburg, Austria.</title>
        <authorList>
            <person name="Wagner M."/>
        </authorList>
    </citation>
    <scope>NUCLEOTIDE SEQUENCE [LARGE SCALE GENOMIC DNA]</scope>
    <source>
        <strain evidence="1 2">Nm 57</strain>
    </source>
</reference>
<dbReference type="RefSeq" id="WP_011633485.1">
    <property type="nucleotide sequence ID" value="NZ_QICQ01000044.1"/>
</dbReference>